<sequence>MTVDRLPHDIRHHLTRMFGSTPEPDYRLLREALASGPYQELIAALAARFTVDEDTDPNFDHGRCLLLQDDPQLWALDLSAVGPFAAFGRVELGWTRVIEPGQPDLDAAEQWVIAQLAAHDLRLLDRDVLELPVPLRLAHAADPRVYQALFSDTDLLPWDEEALGRLGLL</sequence>
<name>A0A895YKK4_9ACTN</name>
<reference evidence="1" key="1">
    <citation type="submission" date="2021-02" db="EMBL/GenBank/DDBJ databases">
        <title>Natrosporangium hydrolyticum gen. nov., sp. nov, a haloalkaliphilic actinobacterium from a soda solonchak soil.</title>
        <authorList>
            <person name="Sorokin D.Y."/>
            <person name="Khijniak T.V."/>
            <person name="Zakharycheva A.P."/>
            <person name="Boueva O.V."/>
            <person name="Ariskina E.V."/>
            <person name="Hahnke R.L."/>
            <person name="Bunk B."/>
            <person name="Sproer C."/>
            <person name="Schumann P."/>
            <person name="Evtushenko L.I."/>
            <person name="Kublanov I.V."/>
        </authorList>
    </citation>
    <scope>NUCLEOTIDE SEQUENCE</scope>
    <source>
        <strain evidence="1">DSM 106523</strain>
    </source>
</reference>
<dbReference type="AlphaFoldDB" id="A0A895YKK4"/>
<gene>
    <name evidence="1" type="ORF">JQS43_24730</name>
</gene>
<organism evidence="1 2">
    <name type="scientific">Natronosporangium hydrolyticum</name>
    <dbReference type="NCBI Taxonomy" id="2811111"/>
    <lineage>
        <taxon>Bacteria</taxon>
        <taxon>Bacillati</taxon>
        <taxon>Actinomycetota</taxon>
        <taxon>Actinomycetes</taxon>
        <taxon>Micromonosporales</taxon>
        <taxon>Micromonosporaceae</taxon>
        <taxon>Natronosporangium</taxon>
    </lineage>
</organism>
<dbReference type="EMBL" id="CP070499">
    <property type="protein sequence ID" value="QSB14630.1"/>
    <property type="molecule type" value="Genomic_DNA"/>
</dbReference>
<proteinExistence type="predicted"/>
<dbReference type="RefSeq" id="WP_239676780.1">
    <property type="nucleotide sequence ID" value="NZ_CP070499.1"/>
</dbReference>
<dbReference type="KEGG" id="nhy:JQS43_24730"/>
<evidence type="ECO:0000313" key="1">
    <source>
        <dbReference type="EMBL" id="QSB14630.1"/>
    </source>
</evidence>
<dbReference type="Proteomes" id="UP000662857">
    <property type="component" value="Chromosome"/>
</dbReference>
<keyword evidence="2" id="KW-1185">Reference proteome</keyword>
<protein>
    <submittedName>
        <fullName evidence="1">Uncharacterized protein</fullName>
    </submittedName>
</protein>
<accession>A0A895YKK4</accession>
<evidence type="ECO:0000313" key="2">
    <source>
        <dbReference type="Proteomes" id="UP000662857"/>
    </source>
</evidence>